<evidence type="ECO:0000256" key="1">
    <source>
        <dbReference type="ARBA" id="ARBA00001400"/>
    </source>
</evidence>
<dbReference type="InterPro" id="IPR005122">
    <property type="entry name" value="Uracil-DNA_glycosylase-like"/>
</dbReference>
<dbReference type="InterPro" id="IPR051536">
    <property type="entry name" value="UDG_Type-4/5"/>
</dbReference>
<dbReference type="InterPro" id="IPR005273">
    <property type="entry name" value="Ura-DNA_glyco_family4"/>
</dbReference>
<keyword evidence="10" id="KW-0411">Iron-sulfur</keyword>
<name>A0ABU4HYD8_9ACTN</name>
<evidence type="ECO:0000256" key="2">
    <source>
        <dbReference type="ARBA" id="ARBA00006521"/>
    </source>
</evidence>
<feature type="compositionally biased region" description="Low complexity" evidence="12">
    <location>
        <begin position="221"/>
        <end position="240"/>
    </location>
</feature>
<evidence type="ECO:0000256" key="5">
    <source>
        <dbReference type="ARBA" id="ARBA00022485"/>
    </source>
</evidence>
<comment type="caution">
    <text evidence="14">The sequence shown here is derived from an EMBL/GenBank/DDBJ whole genome shotgun (WGS) entry which is preliminary data.</text>
</comment>
<evidence type="ECO:0000256" key="7">
    <source>
        <dbReference type="ARBA" id="ARBA00022763"/>
    </source>
</evidence>
<dbReference type="NCBIfam" id="TIGR00758">
    <property type="entry name" value="UDG_fam4"/>
    <property type="match status" value="1"/>
</dbReference>
<dbReference type="PANTHER" id="PTHR33693:SF1">
    <property type="entry name" value="TYPE-4 URACIL-DNA GLYCOSYLASE"/>
    <property type="match status" value="1"/>
</dbReference>
<comment type="catalytic activity">
    <reaction evidence="1">
        <text>Hydrolyzes single-stranded DNA or mismatched double-stranded DNA and polynucleotides, releasing free uracil.</text>
        <dbReference type="EC" id="3.2.2.27"/>
    </reaction>
</comment>
<keyword evidence="14" id="KW-0326">Glycosidase</keyword>
<evidence type="ECO:0000256" key="4">
    <source>
        <dbReference type="ARBA" id="ARBA00019403"/>
    </source>
</evidence>
<keyword evidence="5" id="KW-0004">4Fe-4S</keyword>
<reference evidence="15" key="1">
    <citation type="submission" date="2023-07" db="EMBL/GenBank/DDBJ databases">
        <title>Conexibacter stalactiti sp. nov., isolated from stalactites in a lava cave and emended description of the genus Conexibacter.</title>
        <authorList>
            <person name="Lee S.D."/>
        </authorList>
    </citation>
    <scope>NUCLEOTIDE SEQUENCE [LARGE SCALE GENOMIC DNA]</scope>
    <source>
        <strain evidence="15">KCTC 39840</strain>
    </source>
</reference>
<dbReference type="Gene3D" id="3.40.470.10">
    <property type="entry name" value="Uracil-DNA glycosylase-like domain"/>
    <property type="match status" value="1"/>
</dbReference>
<gene>
    <name evidence="14" type="ORF">R7226_28485</name>
</gene>
<accession>A0ABU4HYD8</accession>
<dbReference type="Pfam" id="PF03167">
    <property type="entry name" value="UDG"/>
    <property type="match status" value="1"/>
</dbReference>
<comment type="similarity">
    <text evidence="2">Belongs to the uracil-DNA glycosylase (UDG) superfamily. Type 4 (UDGa) family.</text>
</comment>
<evidence type="ECO:0000259" key="13">
    <source>
        <dbReference type="SMART" id="SM00986"/>
    </source>
</evidence>
<dbReference type="RefSeq" id="WP_318600855.1">
    <property type="nucleotide sequence ID" value="NZ_JAWSTH010000134.1"/>
</dbReference>
<dbReference type="InterPro" id="IPR036895">
    <property type="entry name" value="Uracil-DNA_glycosylase-like_sf"/>
</dbReference>
<dbReference type="GO" id="GO:0004844">
    <property type="term" value="F:uracil DNA N-glycosylase activity"/>
    <property type="evidence" value="ECO:0007669"/>
    <property type="project" value="UniProtKB-EC"/>
</dbReference>
<feature type="compositionally biased region" description="Low complexity" evidence="12">
    <location>
        <begin position="199"/>
        <end position="210"/>
    </location>
</feature>
<feature type="region of interest" description="Disordered" evidence="12">
    <location>
        <begin position="199"/>
        <end position="240"/>
    </location>
</feature>
<dbReference type="EMBL" id="JAWSTH010000134">
    <property type="protein sequence ID" value="MDW5598330.1"/>
    <property type="molecule type" value="Genomic_DNA"/>
</dbReference>
<protein>
    <recommendedName>
        <fullName evidence="4">Type-4 uracil-DNA glycosylase</fullName>
        <ecNumber evidence="3">3.2.2.27</ecNumber>
    </recommendedName>
</protein>
<keyword evidence="15" id="KW-1185">Reference proteome</keyword>
<dbReference type="Proteomes" id="UP001284601">
    <property type="component" value="Unassembled WGS sequence"/>
</dbReference>
<dbReference type="EC" id="3.2.2.27" evidence="3"/>
<evidence type="ECO:0000256" key="3">
    <source>
        <dbReference type="ARBA" id="ARBA00012030"/>
    </source>
</evidence>
<evidence type="ECO:0000256" key="11">
    <source>
        <dbReference type="ARBA" id="ARBA00023204"/>
    </source>
</evidence>
<keyword evidence="11" id="KW-0234">DNA repair</keyword>
<proteinExistence type="inferred from homology"/>
<dbReference type="SMART" id="SM00986">
    <property type="entry name" value="UDG"/>
    <property type="match status" value="1"/>
</dbReference>
<dbReference type="CDD" id="cd10030">
    <property type="entry name" value="UDG-F4_TTUDGA_SPO1dp_like"/>
    <property type="match status" value="1"/>
</dbReference>
<reference evidence="14 15" key="2">
    <citation type="submission" date="2023-10" db="EMBL/GenBank/DDBJ databases">
        <authorList>
            <person name="Han X.F."/>
        </authorList>
    </citation>
    <scope>NUCLEOTIDE SEQUENCE [LARGE SCALE GENOMIC DNA]</scope>
    <source>
        <strain evidence="14 15">KCTC 39840</strain>
    </source>
</reference>
<keyword evidence="7" id="KW-0227">DNA damage</keyword>
<organism evidence="14 15">
    <name type="scientific">Conexibacter stalactiti</name>
    <dbReference type="NCBI Taxonomy" id="1940611"/>
    <lineage>
        <taxon>Bacteria</taxon>
        <taxon>Bacillati</taxon>
        <taxon>Actinomycetota</taxon>
        <taxon>Thermoleophilia</taxon>
        <taxon>Solirubrobacterales</taxon>
        <taxon>Conexibacteraceae</taxon>
        <taxon>Conexibacter</taxon>
    </lineage>
</organism>
<evidence type="ECO:0000256" key="8">
    <source>
        <dbReference type="ARBA" id="ARBA00022801"/>
    </source>
</evidence>
<feature type="domain" description="Uracil-DNA glycosylase-like" evidence="13">
    <location>
        <begin position="35"/>
        <end position="181"/>
    </location>
</feature>
<evidence type="ECO:0000256" key="12">
    <source>
        <dbReference type="SAM" id="MobiDB-lite"/>
    </source>
</evidence>
<evidence type="ECO:0000256" key="10">
    <source>
        <dbReference type="ARBA" id="ARBA00023014"/>
    </source>
</evidence>
<keyword evidence="9" id="KW-0408">Iron</keyword>
<keyword evidence="6" id="KW-0479">Metal-binding</keyword>
<evidence type="ECO:0000313" key="14">
    <source>
        <dbReference type="EMBL" id="MDW5598330.1"/>
    </source>
</evidence>
<dbReference type="SMART" id="SM00987">
    <property type="entry name" value="UreE_C"/>
    <property type="match status" value="1"/>
</dbReference>
<dbReference type="PANTHER" id="PTHR33693">
    <property type="entry name" value="TYPE-5 URACIL-DNA GLYCOSYLASE"/>
    <property type="match status" value="1"/>
</dbReference>
<keyword evidence="8 14" id="KW-0378">Hydrolase</keyword>
<evidence type="ECO:0000256" key="9">
    <source>
        <dbReference type="ARBA" id="ARBA00023004"/>
    </source>
</evidence>
<evidence type="ECO:0000256" key="6">
    <source>
        <dbReference type="ARBA" id="ARBA00022723"/>
    </source>
</evidence>
<sequence length="257" mass="27917">MTTAVERRELLKEVWREASTCTKCPLSETRQTVVFGAGNADADLMFVGEAPGANEDRGGLPFIGQAGRLLDKLLQEVGLERADVFIANVLKCRPPGNRDPRPTEIETCRDYLHRQVELIEPKVICTLGNFSTKLLRDDPTGISKVHGRPEVQVLGRRAVTLLPIYHPAAALYTPSMLDTLRADFAQLPELLAAPLPEQPAPEVFEPVPEVVEPEAEPAPQPAAEATPEPAEEGAPQPGAEVLEAAAKQADEHQLGLF</sequence>
<evidence type="ECO:0000313" key="15">
    <source>
        <dbReference type="Proteomes" id="UP001284601"/>
    </source>
</evidence>
<dbReference type="SUPFAM" id="SSF52141">
    <property type="entry name" value="Uracil-DNA glycosylase-like"/>
    <property type="match status" value="1"/>
</dbReference>